<feature type="coiled-coil region" evidence="5">
    <location>
        <begin position="266"/>
        <end position="325"/>
    </location>
</feature>
<reference evidence="6" key="2">
    <citation type="submission" date="2020-11" db="EMBL/GenBank/DDBJ databases">
        <authorList>
            <person name="McCartney M.A."/>
            <person name="Auch B."/>
            <person name="Kono T."/>
            <person name="Mallez S."/>
            <person name="Becker A."/>
            <person name="Gohl D.M."/>
            <person name="Silverstein K.A.T."/>
            <person name="Koren S."/>
            <person name="Bechman K.B."/>
            <person name="Herman A."/>
            <person name="Abrahante J.E."/>
            <person name="Garbe J."/>
        </authorList>
    </citation>
    <scope>NUCLEOTIDE SEQUENCE</scope>
    <source>
        <strain evidence="6">Duluth1</strain>
        <tissue evidence="6">Whole animal</tissue>
    </source>
</reference>
<evidence type="ECO:0000256" key="4">
    <source>
        <dbReference type="ARBA" id="ARBA00023212"/>
    </source>
</evidence>
<sequence>MVEEFKHAYLRLSKEHGLEAQECVVNLLKSLQQSSKKEKLVLNLSTNSLTSKTCAVLGKIIAADHGFVEYKFADCMLSEDAVKGLTHGFSRNTYVRKLDLKGNNIRGPAAEALGKMLRHNKTILSLCLEWNALGMLDNAFTIFCEGVASNQTLQALDLRNNQISHDSAAELGRALKQNSSIRALDLRWNNVGLLGGRALIEMLQTNKTLTRIELAGNNIPADILTSIETALSQNQDRALITEDHKKKTSLLSKHLQHLEQEKAVQMDELMGTIDQQEELLRNTKRSSNDKIGQLQVALGERKAAFNSLASKLAMTESELALAEQKCNDYSVIITRLKHELSDSSSVHQGDIRREREDRANTEMKLLKELSEANERNISFETKVEDLERKCRQQTEQMFAFKEQTTSLQAEIKVKGSQYEERLQSERSRNKDALHEAEQIRQKEIARLKSEAEETEKVLRERIQRLELSRLQLEEELSLMKTMSMTDRLQAEENVNIARQKVKLEEESRFKALEEKLRLAQISKDELQSRHNQQQSHITELSSKNSSLTLEVETYKRRIEELSEEVNKKNMYTMQEVGKVKIDLQSVQTKLDSEKSVQKELRDKLAEADTKLSEQLMKHRELLDSKEREISHLAERLRAREGELARAREEEIQRAQILQNAVMTYVSKVPGSPSR</sequence>
<accession>A0A9D4RFH7</accession>
<reference evidence="6" key="1">
    <citation type="journal article" date="2019" name="bioRxiv">
        <title>The Genome of the Zebra Mussel, Dreissena polymorpha: A Resource for Invasive Species Research.</title>
        <authorList>
            <person name="McCartney M.A."/>
            <person name="Auch B."/>
            <person name="Kono T."/>
            <person name="Mallez S."/>
            <person name="Zhang Y."/>
            <person name="Obille A."/>
            <person name="Becker A."/>
            <person name="Abrahante J.E."/>
            <person name="Garbe J."/>
            <person name="Badalamenti J.P."/>
            <person name="Herman A."/>
            <person name="Mangelson H."/>
            <person name="Liachko I."/>
            <person name="Sullivan S."/>
            <person name="Sone E.D."/>
            <person name="Koren S."/>
            <person name="Silverstein K.A.T."/>
            <person name="Beckman K.B."/>
            <person name="Gohl D.M."/>
        </authorList>
    </citation>
    <scope>NUCLEOTIDE SEQUENCE</scope>
    <source>
        <strain evidence="6">Duluth1</strain>
        <tissue evidence="6">Whole animal</tissue>
    </source>
</reference>
<dbReference type="AlphaFoldDB" id="A0A9D4RFH7"/>
<evidence type="ECO:0000256" key="2">
    <source>
        <dbReference type="ARBA" id="ARBA00022490"/>
    </source>
</evidence>
<organism evidence="6 7">
    <name type="scientific">Dreissena polymorpha</name>
    <name type="common">Zebra mussel</name>
    <name type="synonym">Mytilus polymorpha</name>
    <dbReference type="NCBI Taxonomy" id="45954"/>
    <lineage>
        <taxon>Eukaryota</taxon>
        <taxon>Metazoa</taxon>
        <taxon>Spiralia</taxon>
        <taxon>Lophotrochozoa</taxon>
        <taxon>Mollusca</taxon>
        <taxon>Bivalvia</taxon>
        <taxon>Autobranchia</taxon>
        <taxon>Heteroconchia</taxon>
        <taxon>Euheterodonta</taxon>
        <taxon>Imparidentia</taxon>
        <taxon>Neoheterodontei</taxon>
        <taxon>Myida</taxon>
        <taxon>Dreissenoidea</taxon>
        <taxon>Dreissenidae</taxon>
        <taxon>Dreissena</taxon>
    </lineage>
</organism>
<dbReference type="SUPFAM" id="SSF52047">
    <property type="entry name" value="RNI-like"/>
    <property type="match status" value="1"/>
</dbReference>
<dbReference type="InterPro" id="IPR001611">
    <property type="entry name" value="Leu-rich_rpt"/>
</dbReference>
<dbReference type="Gene3D" id="3.80.10.10">
    <property type="entry name" value="Ribonuclease Inhibitor"/>
    <property type="match status" value="2"/>
</dbReference>
<gene>
    <name evidence="6" type="ORF">DPMN_027438</name>
</gene>
<keyword evidence="2" id="KW-0963">Cytoplasm</keyword>
<evidence type="ECO:0000313" key="7">
    <source>
        <dbReference type="Proteomes" id="UP000828390"/>
    </source>
</evidence>
<protein>
    <recommendedName>
        <fullName evidence="8">Leucine-rich repeat-containing protein 45</fullName>
    </recommendedName>
</protein>
<feature type="coiled-coil region" evidence="5">
    <location>
        <begin position="369"/>
        <end position="649"/>
    </location>
</feature>
<proteinExistence type="predicted"/>
<dbReference type="PANTHER" id="PTHR23170">
    <property type="entry name" value="NY-REN-58 ANTIGEN"/>
    <property type="match status" value="1"/>
</dbReference>
<dbReference type="Pfam" id="PF13516">
    <property type="entry name" value="LRR_6"/>
    <property type="match status" value="3"/>
</dbReference>
<dbReference type="Proteomes" id="UP000828390">
    <property type="component" value="Unassembled WGS sequence"/>
</dbReference>
<evidence type="ECO:0000313" key="6">
    <source>
        <dbReference type="EMBL" id="KAH3864420.1"/>
    </source>
</evidence>
<evidence type="ECO:0008006" key="8">
    <source>
        <dbReference type="Google" id="ProtNLM"/>
    </source>
</evidence>
<dbReference type="SMART" id="SM00368">
    <property type="entry name" value="LRR_RI"/>
    <property type="match status" value="5"/>
</dbReference>
<dbReference type="GO" id="GO:0005813">
    <property type="term" value="C:centrosome"/>
    <property type="evidence" value="ECO:0007669"/>
    <property type="project" value="UniProtKB-SubCell"/>
</dbReference>
<evidence type="ECO:0000256" key="3">
    <source>
        <dbReference type="ARBA" id="ARBA00023054"/>
    </source>
</evidence>
<keyword evidence="7" id="KW-1185">Reference proteome</keyword>
<comment type="subcellular location">
    <subcellularLocation>
        <location evidence="1">Cytoplasm</location>
        <location evidence="1">Cytoskeleton</location>
        <location evidence="1">Microtubule organizing center</location>
        <location evidence="1">Centrosome</location>
    </subcellularLocation>
</comment>
<dbReference type="EMBL" id="JAIWYP010000002">
    <property type="protein sequence ID" value="KAH3864420.1"/>
    <property type="molecule type" value="Genomic_DNA"/>
</dbReference>
<evidence type="ECO:0000256" key="1">
    <source>
        <dbReference type="ARBA" id="ARBA00004300"/>
    </source>
</evidence>
<evidence type="ECO:0000256" key="5">
    <source>
        <dbReference type="SAM" id="Coils"/>
    </source>
</evidence>
<dbReference type="GO" id="GO:0005886">
    <property type="term" value="C:plasma membrane"/>
    <property type="evidence" value="ECO:0007669"/>
    <property type="project" value="TreeGrafter"/>
</dbReference>
<name>A0A9D4RFH7_DREPO</name>
<keyword evidence="3 5" id="KW-0175">Coiled coil</keyword>
<dbReference type="InterPro" id="IPR032675">
    <property type="entry name" value="LRR_dom_sf"/>
</dbReference>
<dbReference type="PANTHER" id="PTHR23170:SF3">
    <property type="entry name" value="LEUCINE-RICH REPEAT-CONTAINING PROTEIN 45"/>
    <property type="match status" value="1"/>
</dbReference>
<dbReference type="OrthoDB" id="8436363at2759"/>
<comment type="caution">
    <text evidence="6">The sequence shown here is derived from an EMBL/GenBank/DDBJ whole genome shotgun (WGS) entry which is preliminary data.</text>
</comment>
<keyword evidence="4" id="KW-0206">Cytoskeleton</keyword>
<dbReference type="InterPro" id="IPR052116">
    <property type="entry name" value="Centro_Cilium_Assembly"/>
</dbReference>